<gene>
    <name evidence="1" type="ORF">FRD01_22880</name>
</gene>
<evidence type="ECO:0000313" key="2">
    <source>
        <dbReference type="Proteomes" id="UP000321595"/>
    </source>
</evidence>
<sequence>MPRLLVITTFIVLGAGCKTPQPTHDAADPQPQALPLTTVVPQPAPVATDETDEDFTRNKELEVLDCRTDGCDPEESCVPRREIDCTQTEGCKTHGLCSVISADADQRIGEYLCTDWQEAVCGAVKDSDCTGSLACKEGGFCEAGSYRSYYNKCGSENEEDCFEWVTNVCMVTADGCSFSKECVERGNCGVQEMYWGSTCRPRDESHCQNSERCRIAGECGLVVESGSWCAPTLHAHCEASEACKTDGFCVMKGGYCVADDKASGL</sequence>
<evidence type="ECO:0000313" key="1">
    <source>
        <dbReference type="EMBL" id="QED30025.1"/>
    </source>
</evidence>
<dbReference type="KEGG" id="bbae:FRD01_22880"/>
<dbReference type="RefSeq" id="WP_146963344.1">
    <property type="nucleotide sequence ID" value="NZ_CP042467.1"/>
</dbReference>
<dbReference type="AlphaFoldDB" id="A0A5B8XWQ1"/>
<keyword evidence="2" id="KW-1185">Reference proteome</keyword>
<protein>
    <submittedName>
        <fullName evidence="1">Uncharacterized protein</fullName>
    </submittedName>
</protein>
<dbReference type="Proteomes" id="UP000321595">
    <property type="component" value="Chromosome"/>
</dbReference>
<dbReference type="PROSITE" id="PS51257">
    <property type="entry name" value="PROKAR_LIPOPROTEIN"/>
    <property type="match status" value="1"/>
</dbReference>
<reference evidence="1 2" key="1">
    <citation type="submission" date="2019-08" db="EMBL/GenBank/DDBJ databases">
        <authorList>
            <person name="Liang Q."/>
        </authorList>
    </citation>
    <scope>NUCLEOTIDE SEQUENCE [LARGE SCALE GENOMIC DNA]</scope>
    <source>
        <strain evidence="1 2">V1718</strain>
    </source>
</reference>
<accession>A0A5B8XWQ1</accession>
<name>A0A5B8XWQ1_9DELT</name>
<proteinExistence type="predicted"/>
<dbReference type="EMBL" id="CP042467">
    <property type="protein sequence ID" value="QED30025.1"/>
    <property type="molecule type" value="Genomic_DNA"/>
</dbReference>
<organism evidence="1 2">
    <name type="scientific">Microvenator marinus</name>
    <dbReference type="NCBI Taxonomy" id="2600177"/>
    <lineage>
        <taxon>Bacteria</taxon>
        <taxon>Deltaproteobacteria</taxon>
        <taxon>Bradymonadales</taxon>
        <taxon>Microvenatoraceae</taxon>
        <taxon>Microvenator</taxon>
    </lineage>
</organism>